<keyword evidence="4" id="KW-1185">Reference proteome</keyword>
<evidence type="ECO:0000259" key="2">
    <source>
        <dbReference type="PROSITE" id="PS51203"/>
    </source>
</evidence>
<comment type="similarity">
    <text evidence="1">Belongs to the p23/wos2 family.</text>
</comment>
<accession>A0AAV1IZM5</accession>
<dbReference type="GO" id="GO:0005634">
    <property type="term" value="C:nucleus"/>
    <property type="evidence" value="ECO:0007669"/>
    <property type="project" value="TreeGrafter"/>
</dbReference>
<comment type="caution">
    <text evidence="3">The sequence shown here is derived from an EMBL/GenBank/DDBJ whole genome shotgun (WGS) entry which is preliminary data.</text>
</comment>
<dbReference type="EMBL" id="CAVLEF010000003">
    <property type="protein sequence ID" value="CAK1542317.1"/>
    <property type="molecule type" value="Genomic_DNA"/>
</dbReference>
<gene>
    <name evidence="3" type="ORF">LNINA_LOCUS2221</name>
</gene>
<dbReference type="PANTHER" id="PTHR22932">
    <property type="entry name" value="TELOMERASE-BINDING PROTEIN P23 HSP90 CO-CHAPERONE"/>
    <property type="match status" value="1"/>
</dbReference>
<dbReference type="Proteomes" id="UP001497472">
    <property type="component" value="Unassembled WGS sequence"/>
</dbReference>
<reference evidence="3 4" key="1">
    <citation type="submission" date="2023-11" db="EMBL/GenBank/DDBJ databases">
        <authorList>
            <person name="Okamura Y."/>
        </authorList>
    </citation>
    <scope>NUCLEOTIDE SEQUENCE [LARGE SCALE GENOMIC DNA]</scope>
</reference>
<dbReference type="InterPro" id="IPR008978">
    <property type="entry name" value="HSP20-like_chaperone"/>
</dbReference>
<dbReference type="Gene3D" id="2.60.40.790">
    <property type="match status" value="1"/>
</dbReference>
<dbReference type="GO" id="GO:0005829">
    <property type="term" value="C:cytosol"/>
    <property type="evidence" value="ECO:0007669"/>
    <property type="project" value="TreeGrafter"/>
</dbReference>
<dbReference type="SUPFAM" id="SSF49764">
    <property type="entry name" value="HSP20-like chaperones"/>
    <property type="match status" value="1"/>
</dbReference>
<dbReference type="FunFam" id="2.60.40.790:FF:000013">
    <property type="entry name" value="Very-long-chain (3R)-3-hydroxyacyl-CoA dehydratase"/>
    <property type="match status" value="1"/>
</dbReference>
<dbReference type="GO" id="GO:0051879">
    <property type="term" value="F:Hsp90 protein binding"/>
    <property type="evidence" value="ECO:0007669"/>
    <property type="project" value="InterPro"/>
</dbReference>
<dbReference type="GO" id="GO:0006457">
    <property type="term" value="P:protein folding"/>
    <property type="evidence" value="ECO:0007669"/>
    <property type="project" value="TreeGrafter"/>
</dbReference>
<feature type="domain" description="CS" evidence="2">
    <location>
        <begin position="3"/>
        <end position="98"/>
    </location>
</feature>
<dbReference type="GO" id="GO:0051131">
    <property type="term" value="P:chaperone-mediated protein complex assembly"/>
    <property type="evidence" value="ECO:0007669"/>
    <property type="project" value="TreeGrafter"/>
</dbReference>
<evidence type="ECO:0000313" key="3">
    <source>
        <dbReference type="EMBL" id="CAK1542317.1"/>
    </source>
</evidence>
<dbReference type="InterPro" id="IPR007052">
    <property type="entry name" value="CS_dom"/>
</dbReference>
<dbReference type="AlphaFoldDB" id="A0AAV1IZM5"/>
<dbReference type="PANTHER" id="PTHR22932:SF1">
    <property type="entry name" value="CO-CHAPERONE PROTEIN DAF-41"/>
    <property type="match status" value="1"/>
</dbReference>
<sequence length="174" mass="20082">MVIPSPFVYWAQSSNSVSLKIDLRNAETPNIEVLENKIKFSAQGVGAHGICKYEFSLDLFAPIRSSKEGDQCINVKVYENRIDVVLDKDESVWWPRLTAQPQKPAWLKINFDQWKSEDDGGSEEETRDVMKDYPGMFDKLHKEELGYRKGILIFLSHRFDSTAKFIPPRPLLFL</sequence>
<evidence type="ECO:0000256" key="1">
    <source>
        <dbReference type="ARBA" id="ARBA00025733"/>
    </source>
</evidence>
<name>A0AAV1IZM5_9NEOP</name>
<dbReference type="InterPro" id="IPR045250">
    <property type="entry name" value="p23-like"/>
</dbReference>
<evidence type="ECO:0000313" key="4">
    <source>
        <dbReference type="Proteomes" id="UP001497472"/>
    </source>
</evidence>
<dbReference type="PROSITE" id="PS51203">
    <property type="entry name" value="CS"/>
    <property type="match status" value="1"/>
</dbReference>
<proteinExistence type="inferred from homology"/>
<protein>
    <recommendedName>
        <fullName evidence="2">CS domain-containing protein</fullName>
    </recommendedName>
</protein>
<organism evidence="3 4">
    <name type="scientific">Leptosia nina</name>
    <dbReference type="NCBI Taxonomy" id="320188"/>
    <lineage>
        <taxon>Eukaryota</taxon>
        <taxon>Metazoa</taxon>
        <taxon>Ecdysozoa</taxon>
        <taxon>Arthropoda</taxon>
        <taxon>Hexapoda</taxon>
        <taxon>Insecta</taxon>
        <taxon>Pterygota</taxon>
        <taxon>Neoptera</taxon>
        <taxon>Endopterygota</taxon>
        <taxon>Lepidoptera</taxon>
        <taxon>Glossata</taxon>
        <taxon>Ditrysia</taxon>
        <taxon>Papilionoidea</taxon>
        <taxon>Pieridae</taxon>
        <taxon>Pierinae</taxon>
        <taxon>Leptosia</taxon>
    </lineage>
</organism>
<dbReference type="CDD" id="cd06465">
    <property type="entry name" value="p23_hB-ind1_like"/>
    <property type="match status" value="1"/>
</dbReference>
<dbReference type="GO" id="GO:0051087">
    <property type="term" value="F:protein-folding chaperone binding"/>
    <property type="evidence" value="ECO:0007669"/>
    <property type="project" value="TreeGrafter"/>
</dbReference>